<dbReference type="CDD" id="cd16922">
    <property type="entry name" value="HATPase_EvgS-ArcB-TorS-like"/>
    <property type="match status" value="1"/>
</dbReference>
<dbReference type="Pfam" id="PF00989">
    <property type="entry name" value="PAS"/>
    <property type="match status" value="1"/>
</dbReference>
<keyword evidence="8 23" id="KW-0418">Kinase</keyword>
<evidence type="ECO:0000256" key="12">
    <source>
        <dbReference type="ARBA" id="ARBA00068150"/>
    </source>
</evidence>
<dbReference type="CDD" id="cd00082">
    <property type="entry name" value="HisKA"/>
    <property type="match status" value="1"/>
</dbReference>
<dbReference type="InterPro" id="IPR011006">
    <property type="entry name" value="CheY-like_superfamily"/>
</dbReference>
<dbReference type="CDD" id="cd00130">
    <property type="entry name" value="PAS"/>
    <property type="match status" value="1"/>
</dbReference>
<dbReference type="PROSITE" id="PS50112">
    <property type="entry name" value="PAS"/>
    <property type="match status" value="1"/>
</dbReference>
<feature type="transmembrane region" description="Helical" evidence="17">
    <location>
        <begin position="85"/>
        <end position="106"/>
    </location>
</feature>
<feature type="modified residue" description="4-aspartylphosphate" evidence="15">
    <location>
        <position position="925"/>
    </location>
</feature>
<evidence type="ECO:0000256" key="15">
    <source>
        <dbReference type="PROSITE-ProRule" id="PRU00169"/>
    </source>
</evidence>
<dbReference type="InterPro" id="IPR000014">
    <property type="entry name" value="PAS"/>
</dbReference>
<feature type="transmembrane region" description="Helical" evidence="17">
    <location>
        <begin position="180"/>
        <end position="202"/>
    </location>
</feature>
<feature type="transmembrane region" description="Helical" evidence="17">
    <location>
        <begin position="214"/>
        <end position="236"/>
    </location>
</feature>
<dbReference type="GO" id="GO:0005524">
    <property type="term" value="F:ATP binding"/>
    <property type="evidence" value="ECO:0007669"/>
    <property type="project" value="UniProtKB-KW"/>
</dbReference>
<dbReference type="PANTHER" id="PTHR45339">
    <property type="entry name" value="HYBRID SIGNAL TRANSDUCTION HISTIDINE KINASE J"/>
    <property type="match status" value="1"/>
</dbReference>
<evidence type="ECO:0000259" key="18">
    <source>
        <dbReference type="PROSITE" id="PS50109"/>
    </source>
</evidence>
<evidence type="ECO:0000259" key="20">
    <source>
        <dbReference type="PROSITE" id="PS50112"/>
    </source>
</evidence>
<dbReference type="InterPro" id="IPR036641">
    <property type="entry name" value="HPT_dom_sf"/>
</dbReference>
<name>A0A6J4KGR1_9ACTN</name>
<dbReference type="SUPFAM" id="SSF47226">
    <property type="entry name" value="Histidine-containing phosphotransfer domain, HPT domain"/>
    <property type="match status" value="1"/>
</dbReference>
<keyword evidence="6" id="KW-0808">Transferase</keyword>
<dbReference type="Pfam" id="PF02518">
    <property type="entry name" value="HATPase_c"/>
    <property type="match status" value="1"/>
</dbReference>
<dbReference type="PROSITE" id="PS50109">
    <property type="entry name" value="HIS_KIN"/>
    <property type="match status" value="1"/>
</dbReference>
<feature type="domain" description="Response regulatory" evidence="19">
    <location>
        <begin position="876"/>
        <end position="993"/>
    </location>
</feature>
<dbReference type="GO" id="GO:0005886">
    <property type="term" value="C:plasma membrane"/>
    <property type="evidence" value="ECO:0007669"/>
    <property type="project" value="UniProtKB-SubCell"/>
</dbReference>
<evidence type="ECO:0000256" key="8">
    <source>
        <dbReference type="ARBA" id="ARBA00022777"/>
    </source>
</evidence>
<feature type="transmembrane region" description="Helical" evidence="17">
    <location>
        <begin position="248"/>
        <end position="266"/>
    </location>
</feature>
<dbReference type="EC" id="2.7.13.3" evidence="4"/>
<keyword evidence="17" id="KW-1133">Transmembrane helix</keyword>
<comment type="caution">
    <text evidence="15">Lacks conserved residue(s) required for the propagation of feature annotation.</text>
</comment>
<evidence type="ECO:0000256" key="9">
    <source>
        <dbReference type="ARBA" id="ARBA00022840"/>
    </source>
</evidence>
<dbReference type="SMART" id="SM00086">
    <property type="entry name" value="PAC"/>
    <property type="match status" value="1"/>
</dbReference>
<dbReference type="PRINTS" id="PR00344">
    <property type="entry name" value="BCTRLSENSOR"/>
</dbReference>
<feature type="domain" description="PAS" evidence="20">
    <location>
        <begin position="346"/>
        <end position="415"/>
    </location>
</feature>
<gene>
    <name evidence="23" type="ORF">AVDCRST_MAG61-1303</name>
</gene>
<evidence type="ECO:0000256" key="16">
    <source>
        <dbReference type="SAM" id="MobiDB-lite"/>
    </source>
</evidence>
<keyword evidence="9" id="KW-0067">ATP-binding</keyword>
<dbReference type="FunFam" id="3.30.565.10:FF:000010">
    <property type="entry name" value="Sensor histidine kinase RcsC"/>
    <property type="match status" value="1"/>
</dbReference>
<dbReference type="Pfam" id="PF00512">
    <property type="entry name" value="HisKA"/>
    <property type="match status" value="1"/>
</dbReference>
<dbReference type="AlphaFoldDB" id="A0A6J4KGR1"/>
<dbReference type="CDD" id="cd17546">
    <property type="entry name" value="REC_hyHK_CKI1_RcsC-like"/>
    <property type="match status" value="1"/>
</dbReference>
<dbReference type="NCBIfam" id="TIGR00229">
    <property type="entry name" value="sensory_box"/>
    <property type="match status" value="1"/>
</dbReference>
<dbReference type="Gene3D" id="1.20.120.160">
    <property type="entry name" value="HPT domain"/>
    <property type="match status" value="1"/>
</dbReference>
<dbReference type="SMART" id="SM00387">
    <property type="entry name" value="HATPase_c"/>
    <property type="match status" value="1"/>
</dbReference>
<evidence type="ECO:0000256" key="5">
    <source>
        <dbReference type="ARBA" id="ARBA00022553"/>
    </source>
</evidence>
<feature type="transmembrane region" description="Helical" evidence="17">
    <location>
        <begin position="148"/>
        <end position="168"/>
    </location>
</feature>
<keyword evidence="7" id="KW-0547">Nucleotide-binding</keyword>
<feature type="domain" description="PAC" evidence="21">
    <location>
        <begin position="419"/>
        <end position="470"/>
    </location>
</feature>
<dbReference type="InterPro" id="IPR003661">
    <property type="entry name" value="HisK_dim/P_dom"/>
</dbReference>
<feature type="domain" description="Response regulatory" evidence="19">
    <location>
        <begin position="729"/>
        <end position="849"/>
    </location>
</feature>
<feature type="transmembrane region" description="Helical" evidence="17">
    <location>
        <begin position="118"/>
        <end position="136"/>
    </location>
</feature>
<evidence type="ECO:0000256" key="14">
    <source>
        <dbReference type="PROSITE-ProRule" id="PRU00110"/>
    </source>
</evidence>
<dbReference type="SUPFAM" id="SSF52172">
    <property type="entry name" value="CheY-like"/>
    <property type="match status" value="2"/>
</dbReference>
<dbReference type="PROSITE" id="PS50110">
    <property type="entry name" value="RESPONSE_REGULATORY"/>
    <property type="match status" value="2"/>
</dbReference>
<evidence type="ECO:0000256" key="17">
    <source>
        <dbReference type="SAM" id="Phobius"/>
    </source>
</evidence>
<dbReference type="InterPro" id="IPR001610">
    <property type="entry name" value="PAC"/>
</dbReference>
<protein>
    <recommendedName>
        <fullName evidence="13">Circadian input-output histidine kinase CikA</fullName>
        <ecNumber evidence="4">2.7.13.3</ecNumber>
    </recommendedName>
    <alternativeName>
        <fullName evidence="12">Sensory/regulatory protein RpfC</fullName>
    </alternativeName>
</protein>
<comment type="catalytic activity">
    <reaction evidence="1">
        <text>ATP + protein L-histidine = ADP + protein N-phospho-L-histidine.</text>
        <dbReference type="EC" id="2.7.13.3"/>
    </reaction>
</comment>
<dbReference type="Pfam" id="PF01627">
    <property type="entry name" value="Hpt"/>
    <property type="match status" value="1"/>
</dbReference>
<dbReference type="Gene3D" id="1.10.287.130">
    <property type="match status" value="1"/>
</dbReference>
<dbReference type="SMART" id="SM00073">
    <property type="entry name" value="HPT"/>
    <property type="match status" value="1"/>
</dbReference>
<dbReference type="FunFam" id="1.10.287.130:FF:000002">
    <property type="entry name" value="Two-component osmosensing histidine kinase"/>
    <property type="match status" value="1"/>
</dbReference>
<evidence type="ECO:0000313" key="23">
    <source>
        <dbReference type="EMBL" id="CAA9304533.1"/>
    </source>
</evidence>
<dbReference type="InterPro" id="IPR003594">
    <property type="entry name" value="HATPase_dom"/>
</dbReference>
<dbReference type="InterPro" id="IPR008207">
    <property type="entry name" value="Sig_transdc_His_kin_Hpt_dom"/>
</dbReference>
<dbReference type="SMART" id="SM00448">
    <property type="entry name" value="REC"/>
    <property type="match status" value="2"/>
</dbReference>
<dbReference type="InterPro" id="IPR005467">
    <property type="entry name" value="His_kinase_dom"/>
</dbReference>
<evidence type="ECO:0000256" key="2">
    <source>
        <dbReference type="ARBA" id="ARBA00004236"/>
    </source>
</evidence>
<keyword evidence="5 15" id="KW-0597">Phosphoprotein</keyword>
<feature type="domain" description="HPt" evidence="22">
    <location>
        <begin position="1045"/>
        <end position="1136"/>
    </location>
</feature>
<organism evidence="23">
    <name type="scientific">uncultured Friedmanniella sp</name>
    <dbReference type="NCBI Taxonomy" id="335381"/>
    <lineage>
        <taxon>Bacteria</taxon>
        <taxon>Bacillati</taxon>
        <taxon>Actinomycetota</taxon>
        <taxon>Actinomycetes</taxon>
        <taxon>Propionibacteriales</taxon>
        <taxon>Nocardioidaceae</taxon>
        <taxon>Friedmanniella</taxon>
        <taxon>environmental samples</taxon>
    </lineage>
</organism>
<comment type="similarity">
    <text evidence="3">In the N-terminal section; belongs to the phytochrome family.</text>
</comment>
<dbReference type="GO" id="GO:0006355">
    <property type="term" value="P:regulation of DNA-templated transcription"/>
    <property type="evidence" value="ECO:0007669"/>
    <property type="project" value="InterPro"/>
</dbReference>
<sequence>MSAQPQTLTATPTTPTPERASWSAARWAGTVGVTLTVLVTVYLLTHPHSSDANQQLGDLAILSAAVFATASCARAANRRSLTSRAWLLLALSMGLWTLGQTIYTYYGLTRNHVYPFPSLADAAFLSYSVPAIAALFAFPRPRARRLRVVLDALVITLAIVFLSSGTVLKEVGAASDLSTVAGWTGMAYPILDIGIAATVLSLGMRQQPGQRLSWLCLGAGLLLLTVSDSIYVRLLVEGQTAITGSPLTSGWMLALLLIGMAPLVPARSRLEGAGRRHRLVLELIPYLPVLTAVAFSGTRVVHRDALLLVSGGVLLILLTVRQVLVIYENVSLTGNLEAEITARTADLSTLGSIVTSSREAIVGVSTDNTILSWNPAAEQLYGHRAADVVGHSTEFLAPEGVAEIERLLTAAVTGGRELGGYEIEWTRPDGSTVPVAMSISPIVHGEVVTGISVFGHDVSEQKRAAAALEQAREEALESSRLKSEFLATMSHEIRTPMNGVIGLTGLLLDTELDTVQRQYVEGVRGAGEALLSVINDILDFSKLEAGKVVLEPVDFDPRGLLQDIGALLSPVVQGKPVELLTCCDDAVPEVLHGDAGRIRQILLNLAANAVKFTPQGQVTVQVTSVPEPDDRVRLRFEVRDTGIGIAEVDRDRLFQSFSQADASTTRRFGGTGLGLAISRRLVEAMGGSIGLESKPGVGSTFWFAVTLPVGSHTAPALGSAGENPLAGLRVLVIGGTETNRAQLASQLLSWRMQPELVADGASALDRLHAAAAGGAQFHLVVLELNLPGTDGLQILRCAAADPALADLPVLILTSGPRPDPRVLADAGVSHWLHRPASSSELYDRLTGLTRPGPVGSTARESEPERPSAAGSDPAGRILVVEDNSVNQLVAEGVITRLGFEVDHVANGMEAVEAVGSREYSAVLMDCHMPVMDGFTATREIRRREQGGERTPIIAMTAGALTEDRQRCLDAGMDDYISKPIDVIALHAVLTHWVRPEPGQPPLAEPTATGSPAADGEPEAASGHRDEAVLDLSRLVDLEDLQAPDGSSLATAIVQSFLANSPRQLRELSQVAGAGDLEGLRRAAHALRGSAATLGADRVAALCRQVELSAADGVLSEQALVALQTELEHAHQALSAYLDRTDQLVASSRQTPA</sequence>
<dbReference type="SUPFAM" id="SSF55874">
    <property type="entry name" value="ATPase domain of HSP90 chaperone/DNA topoisomerase II/histidine kinase"/>
    <property type="match status" value="1"/>
</dbReference>
<evidence type="ECO:0000256" key="3">
    <source>
        <dbReference type="ARBA" id="ARBA00006402"/>
    </source>
</evidence>
<dbReference type="InterPro" id="IPR004358">
    <property type="entry name" value="Sig_transdc_His_kin-like_C"/>
</dbReference>
<dbReference type="PANTHER" id="PTHR45339:SF5">
    <property type="entry name" value="HISTIDINE KINASE"/>
    <property type="match status" value="1"/>
</dbReference>
<keyword evidence="17" id="KW-0812">Transmembrane</keyword>
<dbReference type="PROSITE" id="PS50894">
    <property type="entry name" value="HPT"/>
    <property type="match status" value="1"/>
</dbReference>
<evidence type="ECO:0000256" key="10">
    <source>
        <dbReference type="ARBA" id="ARBA00023012"/>
    </source>
</evidence>
<evidence type="ECO:0000259" key="22">
    <source>
        <dbReference type="PROSITE" id="PS50894"/>
    </source>
</evidence>
<comment type="subunit">
    <text evidence="11">At low DSF concentrations, interacts with RpfF.</text>
</comment>
<feature type="transmembrane region" description="Helical" evidence="17">
    <location>
        <begin position="56"/>
        <end position="73"/>
    </location>
</feature>
<feature type="transmembrane region" description="Helical" evidence="17">
    <location>
        <begin position="24"/>
        <end position="44"/>
    </location>
</feature>
<dbReference type="GO" id="GO:0000155">
    <property type="term" value="F:phosphorelay sensor kinase activity"/>
    <property type="evidence" value="ECO:0007669"/>
    <property type="project" value="InterPro"/>
</dbReference>
<comment type="subcellular location">
    <subcellularLocation>
        <location evidence="2">Cell membrane</location>
    </subcellularLocation>
</comment>
<feature type="region of interest" description="Disordered" evidence="16">
    <location>
        <begin position="996"/>
        <end position="1024"/>
    </location>
</feature>
<dbReference type="PROSITE" id="PS50113">
    <property type="entry name" value="PAC"/>
    <property type="match status" value="1"/>
</dbReference>
<dbReference type="EMBL" id="CADCTT010000184">
    <property type="protein sequence ID" value="CAA9304533.1"/>
    <property type="molecule type" value="Genomic_DNA"/>
</dbReference>
<keyword evidence="17" id="KW-0472">Membrane</keyword>
<dbReference type="Gene3D" id="3.40.50.2300">
    <property type="match status" value="2"/>
</dbReference>
<dbReference type="SUPFAM" id="SSF55785">
    <property type="entry name" value="PYP-like sensor domain (PAS domain)"/>
    <property type="match status" value="1"/>
</dbReference>
<evidence type="ECO:0000256" key="1">
    <source>
        <dbReference type="ARBA" id="ARBA00000085"/>
    </source>
</evidence>
<dbReference type="InterPro" id="IPR036097">
    <property type="entry name" value="HisK_dim/P_sf"/>
</dbReference>
<dbReference type="SUPFAM" id="SSF47384">
    <property type="entry name" value="Homodimeric domain of signal transducing histidine kinase"/>
    <property type="match status" value="1"/>
</dbReference>
<evidence type="ECO:0000259" key="19">
    <source>
        <dbReference type="PROSITE" id="PS50110"/>
    </source>
</evidence>
<evidence type="ECO:0000256" key="6">
    <source>
        <dbReference type="ARBA" id="ARBA00022679"/>
    </source>
</evidence>
<dbReference type="InterPro" id="IPR000700">
    <property type="entry name" value="PAS-assoc_C"/>
</dbReference>
<feature type="domain" description="Histidine kinase" evidence="18">
    <location>
        <begin position="488"/>
        <end position="709"/>
    </location>
</feature>
<keyword evidence="10" id="KW-0902">Two-component regulatory system</keyword>
<accession>A0A6J4KGR1</accession>
<evidence type="ECO:0000259" key="21">
    <source>
        <dbReference type="PROSITE" id="PS50113"/>
    </source>
</evidence>
<dbReference type="CDD" id="cd00088">
    <property type="entry name" value="HPT"/>
    <property type="match status" value="1"/>
</dbReference>
<evidence type="ECO:0000256" key="4">
    <source>
        <dbReference type="ARBA" id="ARBA00012438"/>
    </source>
</evidence>
<feature type="region of interest" description="Disordered" evidence="16">
    <location>
        <begin position="842"/>
        <end position="875"/>
    </location>
</feature>
<reference evidence="23" key="1">
    <citation type="submission" date="2020-02" db="EMBL/GenBank/DDBJ databases">
        <authorList>
            <person name="Meier V. D."/>
        </authorList>
    </citation>
    <scope>NUCLEOTIDE SEQUENCE</scope>
    <source>
        <strain evidence="23">AVDCRST_MAG61</strain>
    </source>
</reference>
<dbReference type="Gene3D" id="3.30.565.10">
    <property type="entry name" value="Histidine kinase-like ATPase, C-terminal domain"/>
    <property type="match status" value="1"/>
</dbReference>
<dbReference type="InterPro" id="IPR013767">
    <property type="entry name" value="PAS_fold"/>
</dbReference>
<dbReference type="SMART" id="SM00091">
    <property type="entry name" value="PAS"/>
    <property type="match status" value="1"/>
</dbReference>
<dbReference type="InterPro" id="IPR035965">
    <property type="entry name" value="PAS-like_dom_sf"/>
</dbReference>
<dbReference type="InterPro" id="IPR036890">
    <property type="entry name" value="HATPase_C_sf"/>
</dbReference>
<dbReference type="Gene3D" id="3.30.450.20">
    <property type="entry name" value="PAS domain"/>
    <property type="match status" value="1"/>
</dbReference>
<dbReference type="SMART" id="SM00388">
    <property type="entry name" value="HisKA"/>
    <property type="match status" value="1"/>
</dbReference>
<evidence type="ECO:0000256" key="13">
    <source>
        <dbReference type="ARBA" id="ARBA00074306"/>
    </source>
</evidence>
<feature type="modified residue" description="Phosphohistidine" evidence="14">
    <location>
        <position position="1084"/>
    </location>
</feature>
<dbReference type="InterPro" id="IPR001789">
    <property type="entry name" value="Sig_transdc_resp-reg_receiver"/>
</dbReference>
<dbReference type="Pfam" id="PF00072">
    <property type="entry name" value="Response_reg"/>
    <property type="match status" value="1"/>
</dbReference>
<proteinExistence type="inferred from homology"/>
<evidence type="ECO:0000256" key="11">
    <source>
        <dbReference type="ARBA" id="ARBA00064003"/>
    </source>
</evidence>
<evidence type="ECO:0000256" key="7">
    <source>
        <dbReference type="ARBA" id="ARBA00022741"/>
    </source>
</evidence>